<name>A0A1D2ADG9_AUXPR</name>
<evidence type="ECO:0000313" key="12">
    <source>
        <dbReference type="EMBL" id="JAT77141.1"/>
    </source>
</evidence>
<dbReference type="GO" id="GO:0005524">
    <property type="term" value="F:ATP binding"/>
    <property type="evidence" value="ECO:0007669"/>
    <property type="project" value="UniProtKB-UniRule"/>
</dbReference>
<evidence type="ECO:0000256" key="3">
    <source>
        <dbReference type="ARBA" id="ARBA00022679"/>
    </source>
</evidence>
<organism evidence="12">
    <name type="scientific">Auxenochlorella protothecoides</name>
    <name type="common">Green microalga</name>
    <name type="synonym">Chlorella protothecoides</name>
    <dbReference type="NCBI Taxonomy" id="3075"/>
    <lineage>
        <taxon>Eukaryota</taxon>
        <taxon>Viridiplantae</taxon>
        <taxon>Chlorophyta</taxon>
        <taxon>core chlorophytes</taxon>
        <taxon>Trebouxiophyceae</taxon>
        <taxon>Chlorellales</taxon>
        <taxon>Chlorellaceae</taxon>
        <taxon>Auxenochlorella</taxon>
    </lineage>
</organism>
<dbReference type="GO" id="GO:0004709">
    <property type="term" value="F:MAP kinase kinase kinase activity"/>
    <property type="evidence" value="ECO:0007669"/>
    <property type="project" value="UniProtKB-EC"/>
</dbReference>
<dbReference type="PROSITE" id="PS50011">
    <property type="entry name" value="PROTEIN_KINASE_DOM"/>
    <property type="match status" value="1"/>
</dbReference>
<dbReference type="SMART" id="SM00220">
    <property type="entry name" value="S_TKc"/>
    <property type="match status" value="1"/>
</dbReference>
<dbReference type="InterPro" id="IPR011009">
    <property type="entry name" value="Kinase-like_dom_sf"/>
</dbReference>
<feature type="non-terminal residue" evidence="12">
    <location>
        <position position="951"/>
    </location>
</feature>
<evidence type="ECO:0000256" key="6">
    <source>
        <dbReference type="ARBA" id="ARBA00022840"/>
    </source>
</evidence>
<dbReference type="Gene3D" id="1.10.510.10">
    <property type="entry name" value="Transferase(Phosphotransferase) domain 1"/>
    <property type="match status" value="1"/>
</dbReference>
<dbReference type="Pfam" id="PF00069">
    <property type="entry name" value="Pkinase"/>
    <property type="match status" value="1"/>
</dbReference>
<evidence type="ECO:0000256" key="2">
    <source>
        <dbReference type="ARBA" id="ARBA00012406"/>
    </source>
</evidence>
<evidence type="ECO:0000256" key="1">
    <source>
        <dbReference type="ARBA" id="ARBA00006529"/>
    </source>
</evidence>
<dbReference type="AlphaFoldDB" id="A0A1D2ADG9"/>
<keyword evidence="5" id="KW-0418">Kinase</keyword>
<keyword evidence="4 9" id="KW-0547">Nucleotide-binding</keyword>
<evidence type="ECO:0000256" key="7">
    <source>
        <dbReference type="ARBA" id="ARBA00047559"/>
    </source>
</evidence>
<dbReference type="EC" id="2.7.11.25" evidence="2"/>
<feature type="compositionally biased region" description="Basic and acidic residues" evidence="10">
    <location>
        <begin position="784"/>
        <end position="794"/>
    </location>
</feature>
<dbReference type="PROSITE" id="PS00107">
    <property type="entry name" value="PROTEIN_KINASE_ATP"/>
    <property type="match status" value="1"/>
</dbReference>
<feature type="region of interest" description="Disordered" evidence="10">
    <location>
        <begin position="429"/>
        <end position="515"/>
    </location>
</feature>
<feature type="compositionally biased region" description="Low complexity" evidence="10">
    <location>
        <begin position="704"/>
        <end position="721"/>
    </location>
</feature>
<sequence>MGQCISSLQQAGEPPEEYKRRWTSGPGVSDGVDGGYRAASTYTTTANVGMGTGKDRFVFLQHQAGRHALDPIDEQASLNANTSPARQHGGWDESKKDLAKSNSSNSALRPRASCGGPPGADSRQTGPLNWTKGELIGQGAFGSVFLGMDNDTGQLMAVKQVHVSKAGSSKVSEHVTALEAEVRLLQQLDHPNIVRYLSTETTNDALHIFLEFVPGGSIASLLAKFGHFRETVVKVYTRQILLGLEYLHAHGIIHRDIKGANILVDNTGLVKLADFGASKKIEDLVTIDSGFKSMKGTPYWMAPEIIKQSGHGRQADIWSVACTVIEMATGRPPWSGLGSQVAAMFHIASSKGPPPIPEHLSAECKDFLYLCFNRNWKDRPLAAQLLQHPFLASVPPRTVAAPLASIATGRAAGVGGAPAIPPVVARAAPPATQAGEHAAGGEGAQGDLDSPAIKAWRTPPKAGESPSGSSNAGRVDDGEASDPDTPPGPSGDPSPVKGSEGPARTASQGRGVAAGPGSACGAFGGGAAEGAGVDAGTIPGPFVVAARGAVAAGKAAHTGSPLPCRTGPGLSQRGAGEGPPPLLATEDVGAKVGVPRQASRRHVRASLPSPVAGQRGGGGGAPGPLQRAHRAREGVGAATAAPAGPLAVGPPGGPLIASQSRDADGARGRDRSEATPRRRQLSAATSLRLAGPPPAMELGACAEGTPGPDPGIAAPAIVPAEGGRGGDGGQSCVDATGTSGEGGGEAGAPVRSGSTCPGRRERPAATSIRAAPSAGVRQSMPALLREREASRSPTERALSGSAAFLPGRAGSVAGRHLHRRPSGEGTAACQQADLAPGAEAPGGDSGASSPLHDTSRTSSPGRAGEEEAEAWVLHSVPPSPALVRRWQAPARPREGMPAGGASAPGSSDQSLDPGSNQSTYNPMEEPSWMPGGAAAAALAARLAAAPSEAAP</sequence>
<protein>
    <recommendedName>
        <fullName evidence="2">mitogen-activated protein kinase kinase kinase</fullName>
        <ecNumber evidence="2">2.7.11.25</ecNumber>
    </recommendedName>
</protein>
<reference evidence="12" key="1">
    <citation type="submission" date="2015-08" db="EMBL/GenBank/DDBJ databases">
        <authorList>
            <person name="Babu N.S."/>
            <person name="Beckwith C.J."/>
            <person name="Beseler K.G."/>
            <person name="Brison A."/>
            <person name="Carone J.V."/>
            <person name="Caskin T.P."/>
            <person name="Diamond M."/>
            <person name="Durham M.E."/>
            <person name="Foxe J.M."/>
            <person name="Go M."/>
            <person name="Henderson B.A."/>
            <person name="Jones I.B."/>
            <person name="McGettigan J.A."/>
            <person name="Micheletti S.J."/>
            <person name="Nasrallah M.E."/>
            <person name="Ortiz D."/>
            <person name="Piller C.R."/>
            <person name="Privatt S.R."/>
            <person name="Schneider S.L."/>
            <person name="Sharp S."/>
            <person name="Smith T.C."/>
            <person name="Stanton J.D."/>
            <person name="Ullery H.E."/>
            <person name="Wilson R.J."/>
            <person name="Serrano M.G."/>
            <person name="Buck G."/>
            <person name="Lee V."/>
            <person name="Wang Y."/>
            <person name="Carvalho R."/>
            <person name="Voegtly L."/>
            <person name="Shi R."/>
            <person name="Duckworth R."/>
            <person name="Johnson A."/>
            <person name="Loviza R."/>
            <person name="Walstead R."/>
            <person name="Shah Z."/>
            <person name="Kiflezghi M."/>
            <person name="Wade K."/>
            <person name="Ball S.L."/>
            <person name="Bradley K.W."/>
            <person name="Asai D.J."/>
            <person name="Bowman C.A."/>
            <person name="Russell D.A."/>
            <person name="Pope W.H."/>
            <person name="Jacobs-Sera D."/>
            <person name="Hendrix R.W."/>
            <person name="Hatfull G.F."/>
        </authorList>
    </citation>
    <scope>NUCLEOTIDE SEQUENCE</scope>
</reference>
<feature type="compositionally biased region" description="Polar residues" evidence="10">
    <location>
        <begin position="1"/>
        <end position="10"/>
    </location>
</feature>
<keyword evidence="6 9" id="KW-0067">ATP-binding</keyword>
<feature type="compositionally biased region" description="Basic and acidic residues" evidence="10">
    <location>
        <begin position="661"/>
        <end position="676"/>
    </location>
</feature>
<dbReference type="PROSITE" id="PS00108">
    <property type="entry name" value="PROTEIN_KINASE_ST"/>
    <property type="match status" value="1"/>
</dbReference>
<dbReference type="InterPro" id="IPR050538">
    <property type="entry name" value="MAP_kinase_kinase_kinase"/>
</dbReference>
<feature type="compositionally biased region" description="Basic and acidic residues" evidence="10">
    <location>
        <begin position="89"/>
        <end position="99"/>
    </location>
</feature>
<dbReference type="EMBL" id="GDKF01001481">
    <property type="protein sequence ID" value="JAT77141.1"/>
    <property type="molecule type" value="Transcribed_RNA"/>
</dbReference>
<dbReference type="PANTHER" id="PTHR48016">
    <property type="entry name" value="MAP KINASE KINASE KINASE SSK2-RELATED-RELATED"/>
    <property type="match status" value="1"/>
</dbReference>
<gene>
    <name evidence="12" type="ORF">g.37178</name>
</gene>
<feature type="region of interest" description="Disordered" evidence="10">
    <location>
        <begin position="81"/>
        <end position="129"/>
    </location>
</feature>
<comment type="catalytic activity">
    <reaction evidence="8">
        <text>L-seryl-[protein] + ATP = O-phospho-L-seryl-[protein] + ADP + H(+)</text>
        <dbReference type="Rhea" id="RHEA:17989"/>
        <dbReference type="Rhea" id="RHEA-COMP:9863"/>
        <dbReference type="Rhea" id="RHEA-COMP:11604"/>
        <dbReference type="ChEBI" id="CHEBI:15378"/>
        <dbReference type="ChEBI" id="CHEBI:29999"/>
        <dbReference type="ChEBI" id="CHEBI:30616"/>
        <dbReference type="ChEBI" id="CHEBI:83421"/>
        <dbReference type="ChEBI" id="CHEBI:456216"/>
        <dbReference type="EC" id="2.7.11.25"/>
    </reaction>
</comment>
<feature type="binding site" evidence="9">
    <location>
        <position position="159"/>
    </location>
    <ligand>
        <name>ATP</name>
        <dbReference type="ChEBI" id="CHEBI:30616"/>
    </ligand>
</feature>
<dbReference type="FunFam" id="1.10.510.10:FF:000071">
    <property type="entry name" value="Mitogen-activated protein kinase kinase kinase 3 isoform 2"/>
    <property type="match status" value="1"/>
</dbReference>
<evidence type="ECO:0000256" key="9">
    <source>
        <dbReference type="PROSITE-ProRule" id="PRU10141"/>
    </source>
</evidence>
<dbReference type="InterPro" id="IPR017441">
    <property type="entry name" value="Protein_kinase_ATP_BS"/>
</dbReference>
<dbReference type="InterPro" id="IPR008271">
    <property type="entry name" value="Ser/Thr_kinase_AS"/>
</dbReference>
<feature type="region of interest" description="Disordered" evidence="10">
    <location>
        <begin position="555"/>
        <end position="932"/>
    </location>
</feature>
<feature type="compositionally biased region" description="Polar residues" evidence="10">
    <location>
        <begin position="846"/>
        <end position="860"/>
    </location>
</feature>
<feature type="compositionally biased region" description="Polar residues" evidence="10">
    <location>
        <begin position="908"/>
        <end position="921"/>
    </location>
</feature>
<evidence type="ECO:0000256" key="5">
    <source>
        <dbReference type="ARBA" id="ARBA00022777"/>
    </source>
</evidence>
<feature type="compositionally biased region" description="Low complexity" evidence="10">
    <location>
        <begin position="634"/>
        <end position="649"/>
    </location>
</feature>
<evidence type="ECO:0000256" key="4">
    <source>
        <dbReference type="ARBA" id="ARBA00022741"/>
    </source>
</evidence>
<evidence type="ECO:0000259" key="11">
    <source>
        <dbReference type="PROSITE" id="PS50011"/>
    </source>
</evidence>
<feature type="region of interest" description="Disordered" evidence="10">
    <location>
        <begin position="1"/>
        <end position="33"/>
    </location>
</feature>
<dbReference type="InterPro" id="IPR000719">
    <property type="entry name" value="Prot_kinase_dom"/>
</dbReference>
<dbReference type="PANTHER" id="PTHR48016:SF56">
    <property type="entry name" value="MAPKK KINASE"/>
    <property type="match status" value="1"/>
</dbReference>
<comment type="catalytic activity">
    <reaction evidence="7">
        <text>L-threonyl-[protein] + ATP = O-phospho-L-threonyl-[protein] + ADP + H(+)</text>
        <dbReference type="Rhea" id="RHEA:46608"/>
        <dbReference type="Rhea" id="RHEA-COMP:11060"/>
        <dbReference type="Rhea" id="RHEA-COMP:11605"/>
        <dbReference type="ChEBI" id="CHEBI:15378"/>
        <dbReference type="ChEBI" id="CHEBI:30013"/>
        <dbReference type="ChEBI" id="CHEBI:30616"/>
        <dbReference type="ChEBI" id="CHEBI:61977"/>
        <dbReference type="ChEBI" id="CHEBI:456216"/>
        <dbReference type="EC" id="2.7.11.25"/>
    </reaction>
</comment>
<keyword evidence="3" id="KW-0808">Transferase</keyword>
<evidence type="ECO:0000256" key="8">
    <source>
        <dbReference type="ARBA" id="ARBA00048329"/>
    </source>
</evidence>
<feature type="domain" description="Protein kinase" evidence="11">
    <location>
        <begin position="130"/>
        <end position="391"/>
    </location>
</feature>
<comment type="similarity">
    <text evidence="1">Belongs to the protein kinase superfamily. STE Ser/Thr protein kinase family. MAP kinase kinase kinase subfamily.</text>
</comment>
<evidence type="ECO:0000256" key="10">
    <source>
        <dbReference type="SAM" id="MobiDB-lite"/>
    </source>
</evidence>
<accession>A0A1D2ADG9</accession>
<dbReference type="CDD" id="cd06606">
    <property type="entry name" value="STKc_MAPKKK"/>
    <property type="match status" value="1"/>
</dbReference>
<dbReference type="FunFam" id="3.30.200.20:FF:000387">
    <property type="entry name" value="Serine/threonine-protein kinase STE11"/>
    <property type="match status" value="1"/>
</dbReference>
<dbReference type="SUPFAM" id="SSF56112">
    <property type="entry name" value="Protein kinase-like (PK-like)"/>
    <property type="match status" value="1"/>
</dbReference>
<proteinExistence type="inferred from homology"/>